<keyword evidence="2" id="KW-0479">Metal-binding</keyword>
<proteinExistence type="predicted"/>
<evidence type="ECO:0000259" key="3">
    <source>
        <dbReference type="Pfam" id="PF13359"/>
    </source>
</evidence>
<evidence type="ECO:0000313" key="5">
    <source>
        <dbReference type="Proteomes" id="UP001152888"/>
    </source>
</evidence>
<dbReference type="GO" id="GO:0046872">
    <property type="term" value="F:metal ion binding"/>
    <property type="evidence" value="ECO:0007669"/>
    <property type="project" value="UniProtKB-KW"/>
</dbReference>
<dbReference type="EMBL" id="CAKOFQ010006670">
    <property type="protein sequence ID" value="CAH1957472.1"/>
    <property type="molecule type" value="Genomic_DNA"/>
</dbReference>
<evidence type="ECO:0000313" key="4">
    <source>
        <dbReference type="EMBL" id="CAH1957472.1"/>
    </source>
</evidence>
<organism evidence="4 5">
    <name type="scientific">Acanthoscelides obtectus</name>
    <name type="common">Bean weevil</name>
    <name type="synonym">Bruchus obtectus</name>
    <dbReference type="NCBI Taxonomy" id="200917"/>
    <lineage>
        <taxon>Eukaryota</taxon>
        <taxon>Metazoa</taxon>
        <taxon>Ecdysozoa</taxon>
        <taxon>Arthropoda</taxon>
        <taxon>Hexapoda</taxon>
        <taxon>Insecta</taxon>
        <taxon>Pterygota</taxon>
        <taxon>Neoptera</taxon>
        <taxon>Endopterygota</taxon>
        <taxon>Coleoptera</taxon>
        <taxon>Polyphaga</taxon>
        <taxon>Cucujiformia</taxon>
        <taxon>Chrysomeloidea</taxon>
        <taxon>Chrysomelidae</taxon>
        <taxon>Bruchinae</taxon>
        <taxon>Bruchini</taxon>
        <taxon>Acanthoscelides</taxon>
    </lineage>
</organism>
<keyword evidence="5" id="KW-1185">Reference proteome</keyword>
<evidence type="ECO:0000256" key="2">
    <source>
        <dbReference type="ARBA" id="ARBA00022723"/>
    </source>
</evidence>
<protein>
    <recommendedName>
        <fullName evidence="3">DDE Tnp4 domain-containing protein</fullName>
    </recommendedName>
</protein>
<reference evidence="4" key="1">
    <citation type="submission" date="2022-03" db="EMBL/GenBank/DDBJ databases">
        <authorList>
            <person name="Sayadi A."/>
        </authorList>
    </citation>
    <scope>NUCLEOTIDE SEQUENCE</scope>
</reference>
<name>A0A9P0JP95_ACAOB</name>
<gene>
    <name evidence="4" type="ORF">ACAOBT_LOCUS2111</name>
</gene>
<dbReference type="InterPro" id="IPR027806">
    <property type="entry name" value="HARBI1_dom"/>
</dbReference>
<evidence type="ECO:0000256" key="1">
    <source>
        <dbReference type="ARBA" id="ARBA00001968"/>
    </source>
</evidence>
<dbReference type="Pfam" id="PF13359">
    <property type="entry name" value="DDE_Tnp_4"/>
    <property type="match status" value="1"/>
</dbReference>
<sequence length="211" mass="24681">MFRLREIQAESYEYEKPTLLLLTVKQAFDRVKRKKLYQALQEQHVPQTENDWIAIAKDFEKRWNFPHCLGSLDGKHIDIIPPVNSGSFFFNYKHRHSLVLLAIAEANYKFILFDFGTNGRVSDGGVLQNTEFFRRLQAKLLNIPGEKEVANESRKLPFVFVADDDFPLRPDMLKPYRQSDLTCIEKKNVQLPIIESTENRGERLWDYGSTL</sequence>
<feature type="domain" description="DDE Tnp4" evidence="3">
    <location>
        <begin position="72"/>
        <end position="200"/>
    </location>
</feature>
<comment type="caution">
    <text evidence="4">The sequence shown here is derived from an EMBL/GenBank/DDBJ whole genome shotgun (WGS) entry which is preliminary data.</text>
</comment>
<dbReference type="AlphaFoldDB" id="A0A9P0JP95"/>
<accession>A0A9P0JP95</accession>
<comment type="cofactor">
    <cofactor evidence="1">
        <name>a divalent metal cation</name>
        <dbReference type="ChEBI" id="CHEBI:60240"/>
    </cofactor>
</comment>
<dbReference type="OrthoDB" id="6758474at2759"/>
<dbReference type="Proteomes" id="UP001152888">
    <property type="component" value="Unassembled WGS sequence"/>
</dbReference>